<comment type="caution">
    <text evidence="1">The sequence shown here is derived from an EMBL/GenBank/DDBJ whole genome shotgun (WGS) entry which is preliminary data.</text>
</comment>
<gene>
    <name evidence="1" type="ORF">BDY19DRAFT_722699</name>
</gene>
<proteinExistence type="predicted"/>
<evidence type="ECO:0000313" key="1">
    <source>
        <dbReference type="EMBL" id="KAI0090616.1"/>
    </source>
</evidence>
<evidence type="ECO:0000313" key="2">
    <source>
        <dbReference type="Proteomes" id="UP001055072"/>
    </source>
</evidence>
<protein>
    <submittedName>
        <fullName evidence="1">Uncharacterized protein</fullName>
    </submittedName>
</protein>
<accession>A0ACB8U8Q8</accession>
<keyword evidence="2" id="KW-1185">Reference proteome</keyword>
<dbReference type="EMBL" id="MU274907">
    <property type="protein sequence ID" value="KAI0090616.1"/>
    <property type="molecule type" value="Genomic_DNA"/>
</dbReference>
<name>A0ACB8U8Q8_9APHY</name>
<dbReference type="Proteomes" id="UP001055072">
    <property type="component" value="Unassembled WGS sequence"/>
</dbReference>
<organism evidence="1 2">
    <name type="scientific">Irpex rosettiformis</name>
    <dbReference type="NCBI Taxonomy" id="378272"/>
    <lineage>
        <taxon>Eukaryota</taxon>
        <taxon>Fungi</taxon>
        <taxon>Dikarya</taxon>
        <taxon>Basidiomycota</taxon>
        <taxon>Agaricomycotina</taxon>
        <taxon>Agaricomycetes</taxon>
        <taxon>Polyporales</taxon>
        <taxon>Irpicaceae</taxon>
        <taxon>Irpex</taxon>
    </lineage>
</organism>
<sequence length="118" mass="13428">MYYHTTFLDVFNIANVPNLIPSTYLPHGLSPPFFLLLLMSSASAFFDHVSHVVVVISPCVYPTVLPFVNYGMTCFREARNDDHDKVYSYYSPPFVHVELLEYNPPNIECTNSLSTDTT</sequence>
<reference evidence="1" key="1">
    <citation type="journal article" date="2021" name="Environ. Microbiol.">
        <title>Gene family expansions and transcriptome signatures uncover fungal adaptations to wood decay.</title>
        <authorList>
            <person name="Hage H."/>
            <person name="Miyauchi S."/>
            <person name="Viragh M."/>
            <person name="Drula E."/>
            <person name="Min B."/>
            <person name="Chaduli D."/>
            <person name="Navarro D."/>
            <person name="Favel A."/>
            <person name="Norest M."/>
            <person name="Lesage-Meessen L."/>
            <person name="Balint B."/>
            <person name="Merenyi Z."/>
            <person name="de Eugenio L."/>
            <person name="Morin E."/>
            <person name="Martinez A.T."/>
            <person name="Baldrian P."/>
            <person name="Stursova M."/>
            <person name="Martinez M.J."/>
            <person name="Novotny C."/>
            <person name="Magnuson J.K."/>
            <person name="Spatafora J.W."/>
            <person name="Maurice S."/>
            <person name="Pangilinan J."/>
            <person name="Andreopoulos W."/>
            <person name="LaButti K."/>
            <person name="Hundley H."/>
            <person name="Na H."/>
            <person name="Kuo A."/>
            <person name="Barry K."/>
            <person name="Lipzen A."/>
            <person name="Henrissat B."/>
            <person name="Riley R."/>
            <person name="Ahrendt S."/>
            <person name="Nagy L.G."/>
            <person name="Grigoriev I.V."/>
            <person name="Martin F."/>
            <person name="Rosso M.N."/>
        </authorList>
    </citation>
    <scope>NUCLEOTIDE SEQUENCE</scope>
    <source>
        <strain evidence="1">CBS 384.51</strain>
    </source>
</reference>